<keyword evidence="2" id="KW-1185">Reference proteome</keyword>
<name>A0A9Q0R6J9_ANAIG</name>
<organism evidence="1 2">
    <name type="scientific">Anaeramoeba ignava</name>
    <name type="common">Anaerobic marine amoeba</name>
    <dbReference type="NCBI Taxonomy" id="1746090"/>
    <lineage>
        <taxon>Eukaryota</taxon>
        <taxon>Metamonada</taxon>
        <taxon>Anaeramoebidae</taxon>
        <taxon>Anaeramoeba</taxon>
    </lineage>
</organism>
<evidence type="ECO:0000313" key="2">
    <source>
        <dbReference type="Proteomes" id="UP001149090"/>
    </source>
</evidence>
<reference evidence="1" key="1">
    <citation type="submission" date="2022-10" db="EMBL/GenBank/DDBJ databases">
        <title>Novel sulphate-reducing endosymbionts in the free-living metamonad Anaeramoeba.</title>
        <authorList>
            <person name="Jerlstrom-Hultqvist J."/>
            <person name="Cepicka I."/>
            <person name="Gallot-Lavallee L."/>
            <person name="Salas-Leiva D."/>
            <person name="Curtis B.A."/>
            <person name="Zahonova K."/>
            <person name="Pipaliya S."/>
            <person name="Dacks J."/>
            <person name="Roger A.J."/>
        </authorList>
    </citation>
    <scope>NUCLEOTIDE SEQUENCE</scope>
    <source>
        <strain evidence="1">BMAN</strain>
    </source>
</reference>
<evidence type="ECO:0000313" key="1">
    <source>
        <dbReference type="EMBL" id="KAJ5068338.1"/>
    </source>
</evidence>
<dbReference type="EMBL" id="JAPDFW010000116">
    <property type="protein sequence ID" value="KAJ5068338.1"/>
    <property type="molecule type" value="Genomic_DNA"/>
</dbReference>
<accession>A0A9Q0R6J9</accession>
<gene>
    <name evidence="1" type="ORF">M0811_12321</name>
</gene>
<protein>
    <submittedName>
        <fullName evidence="1">Uncharacterized protein</fullName>
    </submittedName>
</protein>
<dbReference type="Proteomes" id="UP001149090">
    <property type="component" value="Unassembled WGS sequence"/>
</dbReference>
<comment type="caution">
    <text evidence="1">The sequence shown here is derived from an EMBL/GenBank/DDBJ whole genome shotgun (WGS) entry which is preliminary data.</text>
</comment>
<dbReference type="AlphaFoldDB" id="A0A9Q0R6J9"/>
<sequence length="932" mass="110819">MSKNDSTKNSNQKNSNLLFGHELKEKEKKLFFRTTQETVNLRELWKNLQEAQNSSIKLDCYFNFSKQFLNAYQKRNPFYKPVSTQISGIENKKRSIFKKKKESNSLKFKKLKSLTQLIAQDQVHPPELIANTLYYLEQFLDNIYEKEKNQIKNKLQNLVIFGISLNMINVLSQSYYNQIQFLDLSIFEKLQKLFPQATSQLIFFAEESKKKDFQHELNIRIYLVTFLIENVIQIISLFTSQQTQQFPKLKKIIQDGEFIDNLLKFYDIFFKISRKFMFNEKFYLTQNKMITFFFDMINKKITSQQQISKINQLNIHTLLPPRMDIKNFNYLIPNPFDYSLTSDHEIQNIELDSIKEIQFQNGILLINSTAQILESHSFIEKEMINDVALFRLVDFILWLSLNFCKNDNVTLKIQSLNSNENTSEIVTDYQNLDPIPCDINPQTSDYQKVEFDQINEKYHVVTSDFPFEIPFEIFSNHHLQITFDSILGICKISKIKNNTPMSEEKFGKDYFKTFKDVKRIQFSSLVEKLLFICSTLFQDKIRSKNWNLEPRNFCLDNPSLQFYILQFYMQLFQFSKSNFFYTDVFWKSLLSKHFYYGFNHKFEKTDLNIQKFEFLKQYLFNFIYKLSTEQISSNLCFIDLIHLSKHNINNLQVVYDLLSLLYHIINTLPQESVSKIMNSDKIYEFCSVFSSFYLFEKQSFNQKEIDEKNNPDQELKIWIRLRYLIFQIFSLMIIYSIPLSEKTNEKKIMINDPKIIEKILELLCEDPSQDYAFRHAQYLLKNVNPNNIEHFHNFITAIFSFIKTLLQTKTVNSLDKESKSEEKAYLPLLQKTLNLVSNGIRDNPKNLQKLFYTNGILDISLELLNDIETGPFLIIDVLHLYFQLLKRNYEYVGIFHEKFGKDVLKQKILLITNKNPGSDVMNALLKFAYKQF</sequence>
<proteinExistence type="predicted"/>